<reference evidence="1 2" key="1">
    <citation type="submission" date="2018-05" db="EMBL/GenBank/DDBJ databases">
        <title>Complete genome sequence of Flagellimonas aquimarina ECD12 isolated from seaweed Ecklonia cava.</title>
        <authorList>
            <person name="Choi S."/>
            <person name="Seong C."/>
        </authorList>
    </citation>
    <scope>NUCLEOTIDE SEQUENCE [LARGE SCALE GENOMIC DNA]</scope>
    <source>
        <strain evidence="1 2">ECD12</strain>
    </source>
</reference>
<comment type="caution">
    <text evidence="1">The sequence shown here is derived from an EMBL/GenBank/DDBJ whole genome shotgun (WGS) entry which is preliminary data.</text>
</comment>
<dbReference type="EMBL" id="QGEG01000003">
    <property type="protein sequence ID" value="PWL37937.1"/>
    <property type="molecule type" value="Genomic_DNA"/>
</dbReference>
<dbReference type="PROSITE" id="PS51257">
    <property type="entry name" value="PROKAR_LIPOPROTEIN"/>
    <property type="match status" value="1"/>
</dbReference>
<keyword evidence="2" id="KW-1185">Reference proteome</keyword>
<sequence>MKKSVFYLATAFVFMAVSFSCRPKLGTTHNECRKTCSEQAEAKKVACYDRCQCYHKNGQDIDKCNAEYDAGIK</sequence>
<accession>A0A316KUP5</accession>
<evidence type="ECO:0000313" key="1">
    <source>
        <dbReference type="EMBL" id="PWL37937.1"/>
    </source>
</evidence>
<name>A0A316KUP5_9FLAO</name>
<dbReference type="Proteomes" id="UP000245762">
    <property type="component" value="Unassembled WGS sequence"/>
</dbReference>
<organism evidence="1 2">
    <name type="scientific">Flagellimonas aquimarina</name>
    <dbReference type="NCBI Taxonomy" id="2201895"/>
    <lineage>
        <taxon>Bacteria</taxon>
        <taxon>Pseudomonadati</taxon>
        <taxon>Bacteroidota</taxon>
        <taxon>Flavobacteriia</taxon>
        <taxon>Flavobacteriales</taxon>
        <taxon>Flavobacteriaceae</taxon>
        <taxon>Flagellimonas</taxon>
    </lineage>
</organism>
<proteinExistence type="predicted"/>
<protein>
    <submittedName>
        <fullName evidence="1">Uncharacterized protein</fullName>
    </submittedName>
</protein>
<evidence type="ECO:0000313" key="2">
    <source>
        <dbReference type="Proteomes" id="UP000245762"/>
    </source>
</evidence>
<dbReference type="AlphaFoldDB" id="A0A316KUP5"/>
<gene>
    <name evidence="1" type="ORF">DKG77_14360</name>
</gene>